<proteinExistence type="predicted"/>
<dbReference type="PROSITE" id="PS00552">
    <property type="entry name" value="HTH_MERR_1"/>
    <property type="match status" value="1"/>
</dbReference>
<keyword evidence="1" id="KW-0678">Repressor</keyword>
<keyword evidence="4" id="KW-0804">Transcription</keyword>
<name>A0ABT7DJ15_9ACTN</name>
<dbReference type="InterPro" id="IPR009061">
    <property type="entry name" value="DNA-bd_dom_put_sf"/>
</dbReference>
<evidence type="ECO:0000256" key="2">
    <source>
        <dbReference type="ARBA" id="ARBA00023015"/>
    </source>
</evidence>
<dbReference type="EMBL" id="JASJEU010000003">
    <property type="protein sequence ID" value="MDJ1649515.1"/>
    <property type="molecule type" value="Genomic_DNA"/>
</dbReference>
<evidence type="ECO:0000259" key="5">
    <source>
        <dbReference type="PROSITE" id="PS50937"/>
    </source>
</evidence>
<dbReference type="SUPFAM" id="SSF46955">
    <property type="entry name" value="Putative DNA-binding domain"/>
    <property type="match status" value="1"/>
</dbReference>
<keyword evidence="7" id="KW-1185">Reference proteome</keyword>
<reference evidence="6 7" key="1">
    <citation type="submission" date="2023-05" db="EMBL/GenBank/DDBJ databases">
        <title>Gordonibacter KGMB12511T sp. nov., isolated from faeces of healthy Korean.</title>
        <authorList>
            <person name="Kim H.S."/>
            <person name="Kim J.-S."/>
            <person name="Suh M.K."/>
            <person name="Eom M.K."/>
            <person name="Do H.E."/>
            <person name="Lee J.-S."/>
        </authorList>
    </citation>
    <scope>NUCLEOTIDE SEQUENCE [LARGE SCALE GENOMIC DNA]</scope>
    <source>
        <strain evidence="6 7">KGMB12511</strain>
    </source>
</reference>
<sequence length="249" mass="28039">MDPTSYDIGDAARYLGVAPSTLRYWEREGLVRAGRNRTNDYRRYTLHDLIDAGEIAFYRRLGVPVRELARYRTLSVRDLDEVLARTSDEVERRIAELQAVRARLARQRDLDACAEELAAAGMRPGAPAIARIDVADYRTPDLWPLLVEEPWRYGVVVDAATPNVVVEGVVDTPQPENQALWVRGSERESTCLECLLTVDPDDLNHSNAPALFAEAARRSIEGRLIVGSYLLTATSTTGRWDHYRAWVIS</sequence>
<accession>A0ABT7DJ15</accession>
<gene>
    <name evidence="6" type="ORF">QNJ86_01735</name>
</gene>
<evidence type="ECO:0000256" key="3">
    <source>
        <dbReference type="ARBA" id="ARBA00023125"/>
    </source>
</evidence>
<organism evidence="6 7">
    <name type="scientific">Gordonibacter faecis</name>
    <dbReference type="NCBI Taxonomy" id="3047475"/>
    <lineage>
        <taxon>Bacteria</taxon>
        <taxon>Bacillati</taxon>
        <taxon>Actinomycetota</taxon>
        <taxon>Coriobacteriia</taxon>
        <taxon>Eggerthellales</taxon>
        <taxon>Eggerthellaceae</taxon>
        <taxon>Gordonibacter</taxon>
    </lineage>
</organism>
<dbReference type="Gene3D" id="1.10.1660.10">
    <property type="match status" value="1"/>
</dbReference>
<dbReference type="PANTHER" id="PTHR30204">
    <property type="entry name" value="REDOX-CYCLING DRUG-SENSING TRANSCRIPTIONAL ACTIVATOR SOXR"/>
    <property type="match status" value="1"/>
</dbReference>
<dbReference type="InterPro" id="IPR047057">
    <property type="entry name" value="MerR_fam"/>
</dbReference>
<dbReference type="SMART" id="SM00422">
    <property type="entry name" value="HTH_MERR"/>
    <property type="match status" value="1"/>
</dbReference>
<keyword evidence="3" id="KW-0238">DNA-binding</keyword>
<evidence type="ECO:0000256" key="4">
    <source>
        <dbReference type="ARBA" id="ARBA00023163"/>
    </source>
</evidence>
<evidence type="ECO:0000256" key="1">
    <source>
        <dbReference type="ARBA" id="ARBA00022491"/>
    </source>
</evidence>
<dbReference type="PROSITE" id="PS50937">
    <property type="entry name" value="HTH_MERR_2"/>
    <property type="match status" value="1"/>
</dbReference>
<dbReference type="RefSeq" id="WP_283830847.1">
    <property type="nucleotide sequence ID" value="NZ_JASJEU010000003.1"/>
</dbReference>
<evidence type="ECO:0000313" key="6">
    <source>
        <dbReference type="EMBL" id="MDJ1649515.1"/>
    </source>
</evidence>
<dbReference type="PANTHER" id="PTHR30204:SF69">
    <property type="entry name" value="MERR-FAMILY TRANSCRIPTIONAL REGULATOR"/>
    <property type="match status" value="1"/>
</dbReference>
<dbReference type="CDD" id="cd00592">
    <property type="entry name" value="HTH_MerR-like"/>
    <property type="match status" value="1"/>
</dbReference>
<protein>
    <submittedName>
        <fullName evidence="6">MerR family transcriptional regulator</fullName>
    </submittedName>
</protein>
<dbReference type="Pfam" id="PF13411">
    <property type="entry name" value="MerR_1"/>
    <property type="match status" value="1"/>
</dbReference>
<evidence type="ECO:0000313" key="7">
    <source>
        <dbReference type="Proteomes" id="UP001232750"/>
    </source>
</evidence>
<comment type="caution">
    <text evidence="6">The sequence shown here is derived from an EMBL/GenBank/DDBJ whole genome shotgun (WGS) entry which is preliminary data.</text>
</comment>
<keyword evidence="2" id="KW-0805">Transcription regulation</keyword>
<dbReference type="Proteomes" id="UP001232750">
    <property type="component" value="Unassembled WGS sequence"/>
</dbReference>
<feature type="domain" description="HTH merR-type" evidence="5">
    <location>
        <begin position="5"/>
        <end position="74"/>
    </location>
</feature>
<dbReference type="InterPro" id="IPR000551">
    <property type="entry name" value="MerR-type_HTH_dom"/>
</dbReference>